<feature type="compositionally biased region" description="Basic and acidic residues" evidence="3">
    <location>
        <begin position="179"/>
        <end position="189"/>
    </location>
</feature>
<evidence type="ECO:0000259" key="4">
    <source>
        <dbReference type="Pfam" id="PF02234"/>
    </source>
</evidence>
<evidence type="ECO:0000256" key="3">
    <source>
        <dbReference type="SAM" id="MobiDB-lite"/>
    </source>
</evidence>
<dbReference type="GO" id="GO:0005634">
    <property type="term" value="C:nucleus"/>
    <property type="evidence" value="ECO:0007669"/>
    <property type="project" value="InterPro"/>
</dbReference>
<evidence type="ECO:0000256" key="2">
    <source>
        <dbReference type="ARBA" id="ARBA00023013"/>
    </source>
</evidence>
<gene>
    <name evidence="5" type="primary">gb17526</name>
    <name evidence="5" type="ORF">PR202_gb17526</name>
</gene>
<accession>A0AAV5F0V8</accession>
<organism evidence="5 6">
    <name type="scientific">Eleusine coracana subsp. coracana</name>
    <dbReference type="NCBI Taxonomy" id="191504"/>
    <lineage>
        <taxon>Eukaryota</taxon>
        <taxon>Viridiplantae</taxon>
        <taxon>Streptophyta</taxon>
        <taxon>Embryophyta</taxon>
        <taxon>Tracheophyta</taxon>
        <taxon>Spermatophyta</taxon>
        <taxon>Magnoliopsida</taxon>
        <taxon>Liliopsida</taxon>
        <taxon>Poales</taxon>
        <taxon>Poaceae</taxon>
        <taxon>PACMAD clade</taxon>
        <taxon>Chloridoideae</taxon>
        <taxon>Cynodonteae</taxon>
        <taxon>Eleusininae</taxon>
        <taxon>Eleusine</taxon>
    </lineage>
</organism>
<feature type="region of interest" description="Disordered" evidence="3">
    <location>
        <begin position="31"/>
        <end position="52"/>
    </location>
</feature>
<feature type="region of interest" description="Disordered" evidence="3">
    <location>
        <begin position="142"/>
        <end position="204"/>
    </location>
</feature>
<dbReference type="InterPro" id="IPR044275">
    <property type="entry name" value="KRP"/>
</dbReference>
<feature type="domain" description="Cyclin-dependent kinase inhibitor" evidence="4">
    <location>
        <begin position="212"/>
        <end position="258"/>
    </location>
</feature>
<dbReference type="Proteomes" id="UP001054889">
    <property type="component" value="Unassembled WGS sequence"/>
</dbReference>
<feature type="compositionally biased region" description="Low complexity" evidence="3">
    <location>
        <begin position="31"/>
        <end position="41"/>
    </location>
</feature>
<proteinExistence type="inferred from homology"/>
<reference evidence="5" key="1">
    <citation type="journal article" date="2018" name="DNA Res.">
        <title>Multiple hybrid de novo genome assembly of finger millet, an orphan allotetraploid crop.</title>
        <authorList>
            <person name="Hatakeyama M."/>
            <person name="Aluri S."/>
            <person name="Balachadran M.T."/>
            <person name="Sivarajan S.R."/>
            <person name="Patrignani A."/>
            <person name="Gruter S."/>
            <person name="Poveda L."/>
            <person name="Shimizu-Inatsugi R."/>
            <person name="Baeten J."/>
            <person name="Francoijs K.J."/>
            <person name="Nataraja K.N."/>
            <person name="Reddy Y.A.N."/>
            <person name="Phadnis S."/>
            <person name="Ravikumar R.L."/>
            <person name="Schlapbach R."/>
            <person name="Sreeman S.M."/>
            <person name="Shimizu K.K."/>
        </authorList>
    </citation>
    <scope>NUCLEOTIDE SEQUENCE</scope>
</reference>
<evidence type="ECO:0000256" key="1">
    <source>
        <dbReference type="ARBA" id="ARBA00010274"/>
    </source>
</evidence>
<reference evidence="5" key="2">
    <citation type="submission" date="2021-12" db="EMBL/GenBank/DDBJ databases">
        <title>Resequencing data analysis of finger millet.</title>
        <authorList>
            <person name="Hatakeyama M."/>
            <person name="Aluri S."/>
            <person name="Balachadran M.T."/>
            <person name="Sivarajan S.R."/>
            <person name="Poveda L."/>
            <person name="Shimizu-Inatsugi R."/>
            <person name="Schlapbach R."/>
            <person name="Sreeman S.M."/>
            <person name="Shimizu K.K."/>
        </authorList>
    </citation>
    <scope>NUCLEOTIDE SEQUENCE</scope>
</reference>
<dbReference type="InterPro" id="IPR003175">
    <property type="entry name" value="CDI_dom"/>
</dbReference>
<name>A0AAV5F0V8_ELECO</name>
<dbReference type="Pfam" id="PF02234">
    <property type="entry name" value="CDI"/>
    <property type="match status" value="1"/>
</dbReference>
<dbReference type="Gene3D" id="4.10.365.10">
    <property type="entry name" value="p27"/>
    <property type="match status" value="1"/>
</dbReference>
<dbReference type="GO" id="GO:0004861">
    <property type="term" value="F:cyclin-dependent protein serine/threonine kinase inhibitor activity"/>
    <property type="evidence" value="ECO:0007669"/>
    <property type="project" value="InterPro"/>
</dbReference>
<evidence type="ECO:0000313" key="6">
    <source>
        <dbReference type="Proteomes" id="UP001054889"/>
    </source>
</evidence>
<dbReference type="InterPro" id="IPR044898">
    <property type="entry name" value="CDI_dom_sf"/>
</dbReference>
<dbReference type="GO" id="GO:0051726">
    <property type="term" value="P:regulation of cell cycle"/>
    <property type="evidence" value="ECO:0007669"/>
    <property type="project" value="InterPro"/>
</dbReference>
<dbReference type="AlphaFoldDB" id="A0AAV5F0V8"/>
<evidence type="ECO:0000313" key="5">
    <source>
        <dbReference type="EMBL" id="GJN29309.1"/>
    </source>
</evidence>
<dbReference type="PANTHER" id="PTHR46776">
    <property type="entry name" value="CYCLIN-DEPENDENT KINASE INHIBITOR 4-RELATED"/>
    <property type="match status" value="1"/>
</dbReference>
<dbReference type="EMBL" id="BQKI01000081">
    <property type="protein sequence ID" value="GJN29309.1"/>
    <property type="molecule type" value="Genomic_DNA"/>
</dbReference>
<sequence>MGKYIRKCRGGGGAGTAAPAVVVAGVRTRSRSAAAASAPASKRPRKAAPTRAEVEALGDDGAGAAEGCCYLQLRSRSVFMVAAEVVAVSPREPVPPVAVAAEEEEEEASHVEAVAGVVSRCSSTASSSVDAAALNHCAAEAHRNCGEESSVSDSAGCGRREWREMTPSSRAPGDISDQESSKAADDDPKHRHPRPRSSATATTTVACRARTMPPAEEIEEFFAAAEKAEAERFAAKYNFDVVRGVPLDAGGRFEWTPVSSG</sequence>
<comment type="caution">
    <text evidence="5">The sequence shown here is derived from an EMBL/GenBank/DDBJ whole genome shotgun (WGS) entry which is preliminary data.</text>
</comment>
<comment type="similarity">
    <text evidence="1">Belongs to the CDI family. ICK/KRP subfamily.</text>
</comment>
<protein>
    <recommendedName>
        <fullName evidence="4">Cyclin-dependent kinase inhibitor domain-containing protein</fullName>
    </recommendedName>
</protein>
<keyword evidence="6" id="KW-1185">Reference proteome</keyword>
<keyword evidence="2" id="KW-0649">Protein kinase inhibitor</keyword>